<organism evidence="1 2">
    <name type="scientific">Haemophilus pittmaniae HK 85</name>
    <dbReference type="NCBI Taxonomy" id="1035188"/>
    <lineage>
        <taxon>Bacteria</taxon>
        <taxon>Pseudomonadati</taxon>
        <taxon>Pseudomonadota</taxon>
        <taxon>Gammaproteobacteria</taxon>
        <taxon>Pasteurellales</taxon>
        <taxon>Pasteurellaceae</taxon>
        <taxon>Haemophilus</taxon>
    </lineage>
</organism>
<dbReference type="SUPFAM" id="SSF56784">
    <property type="entry name" value="HAD-like"/>
    <property type="match status" value="1"/>
</dbReference>
<gene>
    <name evidence="1" type="ORF">HMPREF9952_1944</name>
</gene>
<evidence type="ECO:0000313" key="1">
    <source>
        <dbReference type="EMBL" id="EGV06118.1"/>
    </source>
</evidence>
<protein>
    <submittedName>
        <fullName evidence="1">Putative class B acid phosphatase</fullName>
    </submittedName>
</protein>
<proteinExistence type="predicted"/>
<dbReference type="Proteomes" id="UP000006235">
    <property type="component" value="Unassembled WGS sequence"/>
</dbReference>
<dbReference type="InterPro" id="IPR023214">
    <property type="entry name" value="HAD_sf"/>
</dbReference>
<reference evidence="1 2" key="1">
    <citation type="submission" date="2011-07" db="EMBL/GenBank/DDBJ databases">
        <authorList>
            <person name="Harkins D.M."/>
            <person name="Madupu R."/>
            <person name="Durkin A.S."/>
            <person name="Torralba M."/>
            <person name="Methe B."/>
            <person name="Sutton G.G."/>
            <person name="Nelson K.E."/>
        </authorList>
    </citation>
    <scope>NUCLEOTIDE SEQUENCE [LARGE SCALE GENOMIC DNA]</scope>
    <source>
        <strain evidence="1 2">HK 85</strain>
    </source>
</reference>
<dbReference type="STRING" id="1035188.HMPREF9952_1944"/>
<dbReference type="EMBL" id="AFUV01000010">
    <property type="protein sequence ID" value="EGV06118.1"/>
    <property type="molecule type" value="Genomic_DNA"/>
</dbReference>
<evidence type="ECO:0000313" key="2">
    <source>
        <dbReference type="Proteomes" id="UP000006235"/>
    </source>
</evidence>
<dbReference type="InterPro" id="IPR036412">
    <property type="entry name" value="HAD-like_sf"/>
</dbReference>
<sequence length="52" mass="5663">MTIHYGDSDDDILAAKEAGIRGIRLMRAANSTYQPMPTLGGYGEEVLINSSY</sequence>
<dbReference type="AlphaFoldDB" id="F9Q8U0"/>
<accession>F9Q8U0</accession>
<dbReference type="Gene3D" id="3.40.50.1000">
    <property type="entry name" value="HAD superfamily/HAD-like"/>
    <property type="match status" value="1"/>
</dbReference>
<comment type="caution">
    <text evidence="1">The sequence shown here is derived from an EMBL/GenBank/DDBJ whole genome shotgun (WGS) entry which is preliminary data.</text>
</comment>
<name>F9Q8U0_9PAST</name>